<dbReference type="AlphaFoldDB" id="A0A261FG27"/>
<accession>A0A261FG27</accession>
<sequence>MAIIQQSAIIQQPNADFLPTWHGTIAQQGRELSLRHISASVAYTPSPSANHGPATRTSSRAHAGARRRLPQSDSRPLS</sequence>
<keyword evidence="3" id="KW-1185">Reference proteome</keyword>
<evidence type="ECO:0000313" key="2">
    <source>
        <dbReference type="EMBL" id="OZG58141.1"/>
    </source>
</evidence>
<proteinExistence type="predicted"/>
<protein>
    <submittedName>
        <fullName evidence="2">Uncharacterized protein</fullName>
    </submittedName>
</protein>
<organism evidence="2 3">
    <name type="scientific">Bifidobacterium tissieri</name>
    <dbReference type="NCBI Taxonomy" id="1630162"/>
    <lineage>
        <taxon>Bacteria</taxon>
        <taxon>Bacillati</taxon>
        <taxon>Actinomycetota</taxon>
        <taxon>Actinomycetes</taxon>
        <taxon>Bifidobacteriales</taxon>
        <taxon>Bifidobacteriaceae</taxon>
        <taxon>Bifidobacterium</taxon>
    </lineage>
</organism>
<dbReference type="EMBL" id="MWWV01000005">
    <property type="protein sequence ID" value="OZG58141.1"/>
    <property type="molecule type" value="Genomic_DNA"/>
</dbReference>
<comment type="caution">
    <text evidence="2">The sequence shown here is derived from an EMBL/GenBank/DDBJ whole genome shotgun (WGS) entry which is preliminary data.</text>
</comment>
<dbReference type="Proteomes" id="UP000216444">
    <property type="component" value="Unassembled WGS sequence"/>
</dbReference>
<evidence type="ECO:0000313" key="3">
    <source>
        <dbReference type="Proteomes" id="UP000216444"/>
    </source>
</evidence>
<feature type="compositionally biased region" description="Polar residues" evidence="1">
    <location>
        <begin position="43"/>
        <end position="60"/>
    </location>
</feature>
<feature type="region of interest" description="Disordered" evidence="1">
    <location>
        <begin position="43"/>
        <end position="78"/>
    </location>
</feature>
<evidence type="ECO:0000256" key="1">
    <source>
        <dbReference type="SAM" id="MobiDB-lite"/>
    </source>
</evidence>
<dbReference type="RefSeq" id="WP_094663261.1">
    <property type="nucleotide sequence ID" value="NZ_MWWV01000005.1"/>
</dbReference>
<gene>
    <name evidence="2" type="ORF">BTIS_0989</name>
</gene>
<name>A0A261FG27_9BIFI</name>
<reference evidence="2 3" key="1">
    <citation type="journal article" date="2017" name="BMC Genomics">
        <title>Comparative genomic and phylogenomic analyses of the Bifidobacteriaceae family.</title>
        <authorList>
            <person name="Lugli G.A."/>
            <person name="Milani C."/>
            <person name="Turroni F."/>
            <person name="Duranti S."/>
            <person name="Mancabelli L."/>
            <person name="Mangifesta M."/>
            <person name="Ferrario C."/>
            <person name="Modesto M."/>
            <person name="Mattarelli P."/>
            <person name="Jiri K."/>
            <person name="van Sinderen D."/>
            <person name="Ventura M."/>
        </authorList>
    </citation>
    <scope>NUCLEOTIDE SEQUENCE [LARGE SCALE GENOMIC DNA]</scope>
    <source>
        <strain evidence="2 3">DSM 100201</strain>
    </source>
</reference>